<dbReference type="AlphaFoldDB" id="A0A412AWF1"/>
<gene>
    <name evidence="1" type="ORF">DWY99_08660</name>
</gene>
<sequence>MQKNDYPKLRECPFCGGKVKRVIGVMGLNFFKCKECGAVVSFDNDYYNTHKNEAIEAWNRRVNDELDKC</sequence>
<dbReference type="InterPro" id="IPR019908">
    <property type="entry name" value="Toxin_RalR"/>
</dbReference>
<reference evidence="1 2" key="1">
    <citation type="submission" date="2018-08" db="EMBL/GenBank/DDBJ databases">
        <title>A genome reference for cultivated species of the human gut microbiota.</title>
        <authorList>
            <person name="Zou Y."/>
            <person name="Xue W."/>
            <person name="Luo G."/>
        </authorList>
    </citation>
    <scope>NUCLEOTIDE SEQUENCE [LARGE SCALE GENOMIC DNA]</scope>
    <source>
        <strain evidence="1 2">AF28-26</strain>
    </source>
</reference>
<evidence type="ECO:0000313" key="1">
    <source>
        <dbReference type="EMBL" id="RGQ39569.1"/>
    </source>
</evidence>
<accession>A0A412AWF1</accession>
<protein>
    <submittedName>
        <fullName evidence="1">Restriction alleviation protein, Lar family</fullName>
    </submittedName>
</protein>
<name>A0A412AWF1_9FIRM</name>
<dbReference type="Pfam" id="PF14354">
    <property type="entry name" value="Lar_restr_allev"/>
    <property type="match status" value="1"/>
</dbReference>
<proteinExistence type="predicted"/>
<dbReference type="EMBL" id="QRTC01000032">
    <property type="protein sequence ID" value="RGQ39569.1"/>
    <property type="molecule type" value="Genomic_DNA"/>
</dbReference>
<dbReference type="SUPFAM" id="SSF57783">
    <property type="entry name" value="Zinc beta-ribbon"/>
    <property type="match status" value="1"/>
</dbReference>
<dbReference type="NCBIfam" id="TIGR03655">
    <property type="entry name" value="anti_R_Lar"/>
    <property type="match status" value="1"/>
</dbReference>
<organism evidence="1 2">
    <name type="scientific">[Clostridium] leptum</name>
    <dbReference type="NCBI Taxonomy" id="1535"/>
    <lineage>
        <taxon>Bacteria</taxon>
        <taxon>Bacillati</taxon>
        <taxon>Bacillota</taxon>
        <taxon>Clostridia</taxon>
        <taxon>Eubacteriales</taxon>
        <taxon>Oscillospiraceae</taxon>
        <taxon>Oscillospiraceae incertae sedis</taxon>
    </lineage>
</organism>
<comment type="caution">
    <text evidence="1">The sequence shown here is derived from an EMBL/GenBank/DDBJ whole genome shotgun (WGS) entry which is preliminary data.</text>
</comment>
<evidence type="ECO:0000313" key="2">
    <source>
        <dbReference type="Proteomes" id="UP000284751"/>
    </source>
</evidence>
<dbReference type="Proteomes" id="UP000284751">
    <property type="component" value="Unassembled WGS sequence"/>
</dbReference>